<sequence>MPKQLHVLDDIQLRAWISRGEPVAKSDGDGLTFTLSKTGTASWILRYRLGGNIRRELTLGNYPDMSLAAARRLARQHRVKIDGGGDPAREKRIKKARAAADWTVNLLIDDYQEKIMPSLAAGSAAARKRHFKKCIRPTLGALSVSAVTAADIVLMIERVRSWSMAEQILCSASRLFHHAVGRRLINANPCAGISLDAIKGAKPPPRKRVMLTAEELHDILSKIDHAAGRKYGLMFRCLLGTCVRTAELVKSKKDDFDLDKGTWWVAPENVKTRHGMLIPLGPDLIEWIQELMDMSGDSEYLLPGMYTREGSHMGVTTLWDVVSGLQDDHVFDARYFTPHDTRSTAKGHMRNLGVSNEISELALNHKRRGIEGIYDVREEVPELRVALQLWSDFLVRCERGITNVAPITSAGA</sequence>
<evidence type="ECO:0000259" key="6">
    <source>
        <dbReference type="PROSITE" id="PS51898"/>
    </source>
</evidence>
<keyword evidence="9" id="KW-1185">Reference proteome</keyword>
<dbReference type="InterPro" id="IPR025166">
    <property type="entry name" value="Integrase_DNA_bind_dom"/>
</dbReference>
<dbReference type="GO" id="GO:0015074">
    <property type="term" value="P:DNA integration"/>
    <property type="evidence" value="ECO:0007669"/>
    <property type="project" value="UniProtKB-KW"/>
</dbReference>
<evidence type="ECO:0000259" key="7">
    <source>
        <dbReference type="PROSITE" id="PS51900"/>
    </source>
</evidence>
<comment type="caution">
    <text evidence="8">The sequence shown here is derived from an EMBL/GenBank/DDBJ whole genome shotgun (WGS) entry which is preliminary data.</text>
</comment>
<dbReference type="PROSITE" id="PS51900">
    <property type="entry name" value="CB"/>
    <property type="match status" value="1"/>
</dbReference>
<proteinExistence type="inferred from homology"/>
<feature type="domain" description="Tyr recombinase" evidence="6">
    <location>
        <begin position="206"/>
        <end position="388"/>
    </location>
</feature>
<evidence type="ECO:0000313" key="9">
    <source>
        <dbReference type="Proteomes" id="UP000235616"/>
    </source>
</evidence>
<evidence type="ECO:0000256" key="2">
    <source>
        <dbReference type="ARBA" id="ARBA00022908"/>
    </source>
</evidence>
<accession>A0A2N7VRJ6</accession>
<name>A0A2N7VRJ6_9BURK</name>
<dbReference type="PANTHER" id="PTHR30629:SF2">
    <property type="entry name" value="PROPHAGE INTEGRASE INTS-RELATED"/>
    <property type="match status" value="1"/>
</dbReference>
<dbReference type="InterPro" id="IPR044068">
    <property type="entry name" value="CB"/>
</dbReference>
<evidence type="ECO:0000256" key="4">
    <source>
        <dbReference type="ARBA" id="ARBA00023172"/>
    </source>
</evidence>
<dbReference type="Gene3D" id="1.10.150.130">
    <property type="match status" value="1"/>
</dbReference>
<dbReference type="InterPro" id="IPR010998">
    <property type="entry name" value="Integrase_recombinase_N"/>
</dbReference>
<evidence type="ECO:0000256" key="5">
    <source>
        <dbReference type="PROSITE-ProRule" id="PRU01248"/>
    </source>
</evidence>
<dbReference type="SUPFAM" id="SSF56349">
    <property type="entry name" value="DNA breaking-rejoining enzymes"/>
    <property type="match status" value="1"/>
</dbReference>
<keyword evidence="4" id="KW-0233">DNA recombination</keyword>
<dbReference type="InterPro" id="IPR038488">
    <property type="entry name" value="Integrase_DNA-bd_sf"/>
</dbReference>
<dbReference type="GO" id="GO:0003677">
    <property type="term" value="F:DNA binding"/>
    <property type="evidence" value="ECO:0007669"/>
    <property type="project" value="UniProtKB-UniRule"/>
</dbReference>
<evidence type="ECO:0000313" key="8">
    <source>
        <dbReference type="EMBL" id="PMS19755.1"/>
    </source>
</evidence>
<dbReference type="InterPro" id="IPR002104">
    <property type="entry name" value="Integrase_catalytic"/>
</dbReference>
<organism evidence="8 9">
    <name type="scientific">Trinickia dabaoshanensis</name>
    <dbReference type="NCBI Taxonomy" id="564714"/>
    <lineage>
        <taxon>Bacteria</taxon>
        <taxon>Pseudomonadati</taxon>
        <taxon>Pseudomonadota</taxon>
        <taxon>Betaproteobacteria</taxon>
        <taxon>Burkholderiales</taxon>
        <taxon>Burkholderiaceae</taxon>
        <taxon>Trinickia</taxon>
    </lineage>
</organism>
<reference evidence="8 9" key="1">
    <citation type="submission" date="2018-01" db="EMBL/GenBank/DDBJ databases">
        <title>Whole genome analyses suggest that Burkholderia sensu lato contains two further novel genera in the rhizoxinica-symbiotica group Mycetohabitans gen. nov., and Trinickia gen. nov.: implications for the evolution of diazotrophy and nodulation in the Burkholderiaceae.</title>
        <authorList>
            <person name="Estrada-de los Santos P."/>
            <person name="Palmer M."/>
            <person name="Chavez-Ramirez B."/>
            <person name="Beukes C."/>
            <person name="Steenkamp E.T."/>
            <person name="Hirsch A.M."/>
            <person name="Manyaka P."/>
            <person name="Maluk M."/>
            <person name="Lafos M."/>
            <person name="Crook M."/>
            <person name="Gross E."/>
            <person name="Simon M.F."/>
            <person name="Bueno dos Reis Junior F."/>
            <person name="Poole P.S."/>
            <person name="Venter S.N."/>
            <person name="James E.K."/>
        </authorList>
    </citation>
    <scope>NUCLEOTIDE SEQUENCE [LARGE SCALE GENOMIC DNA]</scope>
    <source>
        <strain evidence="8 9">GIMN1.004</strain>
    </source>
</reference>
<gene>
    <name evidence="8" type="ORF">C0Z18_13070</name>
</gene>
<dbReference type="InterPro" id="IPR050808">
    <property type="entry name" value="Phage_Integrase"/>
</dbReference>
<dbReference type="RefSeq" id="WP_102645827.1">
    <property type="nucleotide sequence ID" value="NZ_PNYA01000010.1"/>
</dbReference>
<dbReference type="Gene3D" id="1.10.443.10">
    <property type="entry name" value="Intergrase catalytic core"/>
    <property type="match status" value="1"/>
</dbReference>
<dbReference type="InterPro" id="IPR011010">
    <property type="entry name" value="DNA_brk_join_enz"/>
</dbReference>
<keyword evidence="2" id="KW-0229">DNA integration</keyword>
<dbReference type="Pfam" id="PF13356">
    <property type="entry name" value="Arm-DNA-bind_3"/>
    <property type="match status" value="1"/>
</dbReference>
<feature type="domain" description="Core-binding (CB)" evidence="7">
    <location>
        <begin position="102"/>
        <end position="180"/>
    </location>
</feature>
<dbReference type="InterPro" id="IPR013762">
    <property type="entry name" value="Integrase-like_cat_sf"/>
</dbReference>
<dbReference type="AlphaFoldDB" id="A0A2N7VRJ6"/>
<keyword evidence="3 5" id="KW-0238">DNA-binding</keyword>
<dbReference type="Pfam" id="PF00589">
    <property type="entry name" value="Phage_integrase"/>
    <property type="match status" value="1"/>
</dbReference>
<comment type="similarity">
    <text evidence="1">Belongs to the 'phage' integrase family.</text>
</comment>
<dbReference type="OrthoDB" id="9775880at2"/>
<evidence type="ECO:0000256" key="1">
    <source>
        <dbReference type="ARBA" id="ARBA00008857"/>
    </source>
</evidence>
<evidence type="ECO:0000256" key="3">
    <source>
        <dbReference type="ARBA" id="ARBA00023125"/>
    </source>
</evidence>
<dbReference type="GO" id="GO:0006310">
    <property type="term" value="P:DNA recombination"/>
    <property type="evidence" value="ECO:0007669"/>
    <property type="project" value="UniProtKB-KW"/>
</dbReference>
<dbReference type="EMBL" id="PNYA01000010">
    <property type="protein sequence ID" value="PMS19755.1"/>
    <property type="molecule type" value="Genomic_DNA"/>
</dbReference>
<dbReference type="Gene3D" id="3.30.160.390">
    <property type="entry name" value="Integrase, DNA-binding domain"/>
    <property type="match status" value="1"/>
</dbReference>
<dbReference type="PANTHER" id="PTHR30629">
    <property type="entry name" value="PROPHAGE INTEGRASE"/>
    <property type="match status" value="1"/>
</dbReference>
<dbReference type="Proteomes" id="UP000235616">
    <property type="component" value="Unassembled WGS sequence"/>
</dbReference>
<dbReference type="PROSITE" id="PS51898">
    <property type="entry name" value="TYR_RECOMBINASE"/>
    <property type="match status" value="1"/>
</dbReference>
<protein>
    <submittedName>
        <fullName evidence="8">Integrase</fullName>
    </submittedName>
</protein>